<protein>
    <submittedName>
        <fullName evidence="7">D-erythrulose kinase</fullName>
    </submittedName>
</protein>
<dbReference type="SUPFAM" id="SSF82549">
    <property type="entry name" value="DAK1/DegV-like"/>
    <property type="match status" value="1"/>
</dbReference>
<evidence type="ECO:0000256" key="1">
    <source>
        <dbReference type="ARBA" id="ARBA00022679"/>
    </source>
</evidence>
<dbReference type="Gene3D" id="1.25.40.340">
    <property type="match status" value="1"/>
</dbReference>
<dbReference type="InterPro" id="IPR050861">
    <property type="entry name" value="Dihydroxyacetone_Kinase"/>
</dbReference>
<evidence type="ECO:0000313" key="8">
    <source>
        <dbReference type="Proteomes" id="UP000612808"/>
    </source>
</evidence>
<dbReference type="GO" id="GO:0005524">
    <property type="term" value="F:ATP binding"/>
    <property type="evidence" value="ECO:0007669"/>
    <property type="project" value="UniProtKB-KW"/>
</dbReference>
<dbReference type="NCBIfam" id="NF011049">
    <property type="entry name" value="PRK14479.1"/>
    <property type="match status" value="1"/>
</dbReference>
<evidence type="ECO:0000259" key="6">
    <source>
        <dbReference type="PROSITE" id="PS51481"/>
    </source>
</evidence>
<dbReference type="GO" id="GO:0019563">
    <property type="term" value="P:glycerol catabolic process"/>
    <property type="evidence" value="ECO:0007669"/>
    <property type="project" value="TreeGrafter"/>
</dbReference>
<evidence type="ECO:0000256" key="2">
    <source>
        <dbReference type="ARBA" id="ARBA00022741"/>
    </source>
</evidence>
<feature type="domain" description="DhaL" evidence="5">
    <location>
        <begin position="368"/>
        <end position="567"/>
    </location>
</feature>
<dbReference type="FunFam" id="1.25.40.340:FF:000002">
    <property type="entry name" value="Dihydroxyacetone kinase, L subunit"/>
    <property type="match status" value="1"/>
</dbReference>
<evidence type="ECO:0000256" key="3">
    <source>
        <dbReference type="ARBA" id="ARBA00022777"/>
    </source>
</evidence>
<keyword evidence="4" id="KW-0067">ATP-binding</keyword>
<dbReference type="SMART" id="SM01120">
    <property type="entry name" value="Dak2"/>
    <property type="match status" value="1"/>
</dbReference>
<dbReference type="GO" id="GO:0006796">
    <property type="term" value="P:phosphate-containing compound metabolic process"/>
    <property type="evidence" value="ECO:0007669"/>
    <property type="project" value="UniProtKB-ARBA"/>
</dbReference>
<evidence type="ECO:0000256" key="4">
    <source>
        <dbReference type="ARBA" id="ARBA00022840"/>
    </source>
</evidence>
<dbReference type="SUPFAM" id="SSF101473">
    <property type="entry name" value="DhaL-like"/>
    <property type="match status" value="1"/>
</dbReference>
<name>A0A8J3JC77_9ACTN</name>
<dbReference type="Pfam" id="PF02733">
    <property type="entry name" value="Dak1"/>
    <property type="match status" value="1"/>
</dbReference>
<dbReference type="EMBL" id="BOMB01000047">
    <property type="protein sequence ID" value="GID15767.1"/>
    <property type="molecule type" value="Genomic_DNA"/>
</dbReference>
<dbReference type="InterPro" id="IPR004007">
    <property type="entry name" value="DhaL_dom"/>
</dbReference>
<keyword evidence="2" id="KW-0547">Nucleotide-binding</keyword>
<feature type="domain" description="DhaK" evidence="6">
    <location>
        <begin position="7"/>
        <end position="329"/>
    </location>
</feature>
<dbReference type="InterPro" id="IPR036117">
    <property type="entry name" value="DhaL_dom_sf"/>
</dbReference>
<dbReference type="PANTHER" id="PTHR28629">
    <property type="entry name" value="TRIOKINASE/FMN CYCLASE"/>
    <property type="match status" value="1"/>
</dbReference>
<evidence type="ECO:0000313" key="7">
    <source>
        <dbReference type="EMBL" id="GID15767.1"/>
    </source>
</evidence>
<dbReference type="PROSITE" id="PS51481">
    <property type="entry name" value="DHAK"/>
    <property type="match status" value="1"/>
</dbReference>
<dbReference type="Gene3D" id="3.40.50.10440">
    <property type="entry name" value="Dihydroxyacetone kinase, domain 1"/>
    <property type="match status" value="1"/>
</dbReference>
<sequence length="576" mass="58546">MAHIHGDPAAFPDEMVDGFCAAYSRYVERVPDASVVMRRGGPRAGKVSVVIGGGSGHYPAFCGTVGAGLADAAVVGDVFTSPSAEQAYRAGRAMDGGAGVLFSFGNYAGDVLNFGAAERRLRADGIDCRTVLVTDDVASAPVTETARRRGIAGDFCVFKIAGAAADRGDDLDTVERLARKANDRTRSFGIAFAGCTVPGADEPLFTVAADEMELGLGIHGEPGIETVPRQRAPELAATLAAPLLAERPDGAGDRIAVLLNGLGGTKYEELFVLWRHLGPILADAGLTVELPEVGELVTSLDMGGVSLTLLWLDDDLAELWAAPADTPAFRRGAVTDLPRFAAAAPIRAATPATGPVPDADPDSVRAADRARAVLDAMLAVAERDAAEWGRIDAVAGDGDHGTGMVRGLRAAAQAAHAYPGGLGGTLAAAGDAFGDRAGGTSGMLWGVVLRAVGAVLGDDAAPDAARLRAGVRAGVTELVAVGKARPGDKTMLDALLPFVDAFEAALDAGAGTGTAWRTGVDAARTGAAATADLVPKLGRARPLAARSVGTPDAGATSMAACLHAAGTALFTPEEDT</sequence>
<dbReference type="Pfam" id="PF02734">
    <property type="entry name" value="Dak2"/>
    <property type="match status" value="1"/>
</dbReference>
<keyword evidence="8" id="KW-1185">Reference proteome</keyword>
<dbReference type="AlphaFoldDB" id="A0A8J3JC77"/>
<proteinExistence type="predicted"/>
<organism evidence="7 8">
    <name type="scientific">Actinocatenispora rupis</name>
    <dbReference type="NCBI Taxonomy" id="519421"/>
    <lineage>
        <taxon>Bacteria</taxon>
        <taxon>Bacillati</taxon>
        <taxon>Actinomycetota</taxon>
        <taxon>Actinomycetes</taxon>
        <taxon>Micromonosporales</taxon>
        <taxon>Micromonosporaceae</taxon>
        <taxon>Actinocatenispora</taxon>
    </lineage>
</organism>
<dbReference type="Gene3D" id="3.30.1180.20">
    <property type="entry name" value="Dihydroxyacetone kinase, domain 2"/>
    <property type="match status" value="1"/>
</dbReference>
<accession>A0A8J3JC77</accession>
<gene>
    <name evidence="7" type="primary">derK</name>
    <name evidence="7" type="ORF">Aru02nite_66560</name>
</gene>
<dbReference type="GO" id="GO:0005829">
    <property type="term" value="C:cytosol"/>
    <property type="evidence" value="ECO:0007669"/>
    <property type="project" value="TreeGrafter"/>
</dbReference>
<dbReference type="FunFam" id="3.40.50.10440:FF:000003">
    <property type="entry name" value="Homodimeric dihydroxyacetone kinase"/>
    <property type="match status" value="1"/>
</dbReference>
<dbReference type="PANTHER" id="PTHR28629:SF4">
    <property type="entry name" value="TRIOKINASE_FMN CYCLASE"/>
    <property type="match status" value="1"/>
</dbReference>
<dbReference type="RefSeq" id="WP_239077102.1">
    <property type="nucleotide sequence ID" value="NZ_BAAAZM010000025.1"/>
</dbReference>
<dbReference type="Proteomes" id="UP000612808">
    <property type="component" value="Unassembled WGS sequence"/>
</dbReference>
<evidence type="ECO:0000259" key="5">
    <source>
        <dbReference type="PROSITE" id="PS51480"/>
    </source>
</evidence>
<dbReference type="GO" id="GO:0004371">
    <property type="term" value="F:glycerone kinase activity"/>
    <property type="evidence" value="ECO:0007669"/>
    <property type="project" value="InterPro"/>
</dbReference>
<keyword evidence="3 7" id="KW-0418">Kinase</keyword>
<dbReference type="PROSITE" id="PS51480">
    <property type="entry name" value="DHAL"/>
    <property type="match status" value="1"/>
</dbReference>
<comment type="caution">
    <text evidence="7">The sequence shown here is derived from an EMBL/GenBank/DDBJ whole genome shotgun (WGS) entry which is preliminary data.</text>
</comment>
<dbReference type="InterPro" id="IPR004006">
    <property type="entry name" value="DhaK_dom"/>
</dbReference>
<reference evidence="7" key="1">
    <citation type="submission" date="2021-01" db="EMBL/GenBank/DDBJ databases">
        <title>Whole genome shotgun sequence of Actinocatenispora rupis NBRC 107355.</title>
        <authorList>
            <person name="Komaki H."/>
            <person name="Tamura T."/>
        </authorList>
    </citation>
    <scope>NUCLEOTIDE SEQUENCE</scope>
    <source>
        <strain evidence="7">NBRC 107355</strain>
    </source>
</reference>
<keyword evidence="1" id="KW-0808">Transferase</keyword>